<name>A0A3N0Z6X1_ANAGA</name>
<dbReference type="Proteomes" id="UP000281406">
    <property type="component" value="Unassembled WGS sequence"/>
</dbReference>
<evidence type="ECO:0000256" key="3">
    <source>
        <dbReference type="ARBA" id="ARBA00022782"/>
    </source>
</evidence>
<dbReference type="Gene3D" id="4.10.280.10">
    <property type="entry name" value="Helix-loop-helix DNA-binding domain"/>
    <property type="match status" value="1"/>
</dbReference>
<organism evidence="11 12">
    <name type="scientific">Anabarilius grahami</name>
    <name type="common">Kanglang fish</name>
    <name type="synonym">Barilius grahami</name>
    <dbReference type="NCBI Taxonomy" id="495550"/>
    <lineage>
        <taxon>Eukaryota</taxon>
        <taxon>Metazoa</taxon>
        <taxon>Chordata</taxon>
        <taxon>Craniata</taxon>
        <taxon>Vertebrata</taxon>
        <taxon>Euteleostomi</taxon>
        <taxon>Actinopterygii</taxon>
        <taxon>Neopterygii</taxon>
        <taxon>Teleostei</taxon>
        <taxon>Ostariophysi</taxon>
        <taxon>Cypriniformes</taxon>
        <taxon>Xenocyprididae</taxon>
        <taxon>Xenocypridinae</taxon>
        <taxon>Xenocypridinae incertae sedis</taxon>
        <taxon>Anabarilius</taxon>
    </lineage>
</organism>
<dbReference type="FunFam" id="4.10.280.10:FF:000057">
    <property type="entry name" value="transcription factor-like 5 protein-like"/>
    <property type="match status" value="1"/>
</dbReference>
<comment type="subcellular location">
    <subcellularLocation>
        <location evidence="1">Nucleus</location>
    </subcellularLocation>
</comment>
<evidence type="ECO:0000259" key="10">
    <source>
        <dbReference type="PROSITE" id="PS50888"/>
    </source>
</evidence>
<dbReference type="PROSITE" id="PS50888">
    <property type="entry name" value="BHLH"/>
    <property type="match status" value="1"/>
</dbReference>
<evidence type="ECO:0000256" key="6">
    <source>
        <dbReference type="ARBA" id="ARBA00023125"/>
    </source>
</evidence>
<evidence type="ECO:0000256" key="5">
    <source>
        <dbReference type="ARBA" id="ARBA00023015"/>
    </source>
</evidence>
<dbReference type="GO" id="GO:0007283">
    <property type="term" value="P:spermatogenesis"/>
    <property type="evidence" value="ECO:0007669"/>
    <property type="project" value="UniProtKB-KW"/>
</dbReference>
<keyword evidence="12" id="KW-1185">Reference proteome</keyword>
<dbReference type="SUPFAM" id="SSF47459">
    <property type="entry name" value="HLH, helix-loop-helix DNA-binding domain"/>
    <property type="match status" value="1"/>
</dbReference>
<gene>
    <name evidence="11" type="ORF">DPX16_15602</name>
</gene>
<evidence type="ECO:0000256" key="4">
    <source>
        <dbReference type="ARBA" id="ARBA00022871"/>
    </source>
</evidence>
<evidence type="ECO:0000313" key="12">
    <source>
        <dbReference type="Proteomes" id="UP000281406"/>
    </source>
</evidence>
<sequence>MSSSVACKTREHAASADDGHVSEPVAVTVSQSSQFSLMEMNEVEYLQHIIQSHIDAQVTETDSSGFSHLEGSLSDDPERQMSCSPSVGKSDVTPDEPRTISIQEIKMLLVNEPNGALGCETTPASGVEVPGSVLDRVQYAVDERTDVHHRRGTRPLEGRSSPPARVCLEKRFLSVLCHSTNTPGISTHAQIEKWSKPDKMLKIQGTYPYEGHLFKTGGQQSELIIPTELTLSFRADKGSESGMRAPFVNYTDTADQQTAITLKNEVVGKAVRPIKRVRARALRSSNIIQGSDNWKTCASMSCSKRDRRPLMDQTQRKEVHNRKERDRRRRIRLCCDELNLLVPFCYADTDKATTLQWTTAFLKYIQEIHGDCLKQVPSNMPLFCVYDFQRTFCGKTGLRLKPSCVSVAHPLEPCQNMTEPENLSSHN</sequence>
<dbReference type="PANTHER" id="PTHR15402:SF2">
    <property type="entry name" value="TRANSCRIPTION FACTOR LIKE 5"/>
    <property type="match status" value="1"/>
</dbReference>
<dbReference type="GO" id="GO:0000978">
    <property type="term" value="F:RNA polymerase II cis-regulatory region sequence-specific DNA binding"/>
    <property type="evidence" value="ECO:0007669"/>
    <property type="project" value="TreeGrafter"/>
</dbReference>
<evidence type="ECO:0000256" key="2">
    <source>
        <dbReference type="ARBA" id="ARBA00022473"/>
    </source>
</evidence>
<evidence type="ECO:0000256" key="7">
    <source>
        <dbReference type="ARBA" id="ARBA00023163"/>
    </source>
</evidence>
<proteinExistence type="predicted"/>
<accession>A0A3N0Z6X1</accession>
<protein>
    <submittedName>
        <fullName evidence="11">Transcription factor-like 5 protein</fullName>
    </submittedName>
</protein>
<keyword evidence="8" id="KW-0539">Nucleus</keyword>
<keyword evidence="6" id="KW-0238">DNA-binding</keyword>
<dbReference type="GO" id="GO:0000981">
    <property type="term" value="F:DNA-binding transcription factor activity, RNA polymerase II-specific"/>
    <property type="evidence" value="ECO:0007669"/>
    <property type="project" value="TreeGrafter"/>
</dbReference>
<dbReference type="InterPro" id="IPR039583">
    <property type="entry name" value="TCFL5/SOLH1/2"/>
</dbReference>
<keyword evidence="5" id="KW-0805">Transcription regulation</keyword>
<dbReference type="Pfam" id="PF00010">
    <property type="entry name" value="HLH"/>
    <property type="match status" value="1"/>
</dbReference>
<keyword evidence="2" id="KW-0217">Developmental protein</keyword>
<evidence type="ECO:0000313" key="11">
    <source>
        <dbReference type="EMBL" id="ROL54004.1"/>
    </source>
</evidence>
<dbReference type="InterPro" id="IPR036638">
    <property type="entry name" value="HLH_DNA-bd_sf"/>
</dbReference>
<dbReference type="PANTHER" id="PTHR15402">
    <property type="entry name" value="TRANSCRIPTION FACTOR-LIKE 5 PROTEIN"/>
    <property type="match status" value="1"/>
</dbReference>
<keyword evidence="7" id="KW-0804">Transcription</keyword>
<dbReference type="AlphaFoldDB" id="A0A3N0Z6X1"/>
<keyword evidence="4" id="KW-0744">Spermatogenesis</keyword>
<feature type="domain" description="BHLH" evidence="10">
    <location>
        <begin position="315"/>
        <end position="365"/>
    </location>
</feature>
<keyword evidence="3" id="KW-0221">Differentiation</keyword>
<evidence type="ECO:0000256" key="9">
    <source>
        <dbReference type="SAM" id="MobiDB-lite"/>
    </source>
</evidence>
<reference evidence="11 12" key="1">
    <citation type="submission" date="2018-10" db="EMBL/GenBank/DDBJ databases">
        <title>Genome assembly for a Yunnan-Guizhou Plateau 3E fish, Anabarilius grahami (Regan), and its evolutionary and genetic applications.</title>
        <authorList>
            <person name="Jiang W."/>
        </authorList>
    </citation>
    <scope>NUCLEOTIDE SEQUENCE [LARGE SCALE GENOMIC DNA]</scope>
    <source>
        <strain evidence="11">AG-KIZ</strain>
        <tissue evidence="11">Muscle</tissue>
    </source>
</reference>
<dbReference type="EMBL" id="RJVU01007045">
    <property type="protein sequence ID" value="ROL54004.1"/>
    <property type="molecule type" value="Genomic_DNA"/>
</dbReference>
<dbReference type="OrthoDB" id="9946078at2759"/>
<comment type="caution">
    <text evidence="11">The sequence shown here is derived from an EMBL/GenBank/DDBJ whole genome shotgun (WGS) entry which is preliminary data.</text>
</comment>
<evidence type="ECO:0000256" key="1">
    <source>
        <dbReference type="ARBA" id="ARBA00004123"/>
    </source>
</evidence>
<evidence type="ECO:0000256" key="8">
    <source>
        <dbReference type="ARBA" id="ARBA00023242"/>
    </source>
</evidence>
<dbReference type="GO" id="GO:0030154">
    <property type="term" value="P:cell differentiation"/>
    <property type="evidence" value="ECO:0007669"/>
    <property type="project" value="UniProtKB-KW"/>
</dbReference>
<dbReference type="InterPro" id="IPR011598">
    <property type="entry name" value="bHLH_dom"/>
</dbReference>
<dbReference type="GO" id="GO:0046983">
    <property type="term" value="F:protein dimerization activity"/>
    <property type="evidence" value="ECO:0007669"/>
    <property type="project" value="InterPro"/>
</dbReference>
<dbReference type="SMART" id="SM00353">
    <property type="entry name" value="HLH"/>
    <property type="match status" value="1"/>
</dbReference>
<dbReference type="GO" id="GO:0005634">
    <property type="term" value="C:nucleus"/>
    <property type="evidence" value="ECO:0007669"/>
    <property type="project" value="UniProtKB-SubCell"/>
</dbReference>
<feature type="region of interest" description="Disordered" evidence="9">
    <location>
        <begin position="62"/>
        <end position="95"/>
    </location>
</feature>